<sequence length="119" mass="13712">MKVKEAKFRRILKRGEAWVGDVEVWVEGDDQPYIVLFGESKDQDFDMVAVLRKDVPSDADWYDEASLSAYEDVTVELFTDDANETHWGPREAWKESVLSYGQVRKEMAKRIAELGQPTP</sequence>
<dbReference type="EMBL" id="NMQW01000033">
    <property type="protein sequence ID" value="OXM84383.1"/>
    <property type="molecule type" value="Genomic_DNA"/>
</dbReference>
<gene>
    <name evidence="1" type="ORF">CF651_21640</name>
</gene>
<dbReference type="AlphaFoldDB" id="A0A229ULX7"/>
<dbReference type="RefSeq" id="WP_094016954.1">
    <property type="nucleotide sequence ID" value="NZ_NMQW01000033.1"/>
</dbReference>
<comment type="caution">
    <text evidence="1">The sequence shown here is derived from an EMBL/GenBank/DDBJ whole genome shotgun (WGS) entry which is preliminary data.</text>
</comment>
<name>A0A229ULX7_9BACL</name>
<dbReference type="Proteomes" id="UP000215509">
    <property type="component" value="Unassembled WGS sequence"/>
</dbReference>
<organism evidence="1 2">
    <name type="scientific">Paenibacillus rigui</name>
    <dbReference type="NCBI Taxonomy" id="554312"/>
    <lineage>
        <taxon>Bacteria</taxon>
        <taxon>Bacillati</taxon>
        <taxon>Bacillota</taxon>
        <taxon>Bacilli</taxon>
        <taxon>Bacillales</taxon>
        <taxon>Paenibacillaceae</taxon>
        <taxon>Paenibacillus</taxon>
    </lineage>
</organism>
<reference evidence="1 2" key="1">
    <citation type="submission" date="2017-07" db="EMBL/GenBank/DDBJ databases">
        <title>Genome sequencing and assembly of Paenibacillus rigui.</title>
        <authorList>
            <person name="Mayilraj S."/>
        </authorList>
    </citation>
    <scope>NUCLEOTIDE SEQUENCE [LARGE SCALE GENOMIC DNA]</scope>
    <source>
        <strain evidence="1 2">JCM 16352</strain>
    </source>
</reference>
<evidence type="ECO:0000313" key="2">
    <source>
        <dbReference type="Proteomes" id="UP000215509"/>
    </source>
</evidence>
<proteinExistence type="predicted"/>
<evidence type="ECO:0000313" key="1">
    <source>
        <dbReference type="EMBL" id="OXM84383.1"/>
    </source>
</evidence>
<keyword evidence="2" id="KW-1185">Reference proteome</keyword>
<dbReference type="OrthoDB" id="2665147at2"/>
<accession>A0A229ULX7</accession>
<protein>
    <submittedName>
        <fullName evidence="1">Uncharacterized protein</fullName>
    </submittedName>
</protein>